<accession>A0A9R1AX94</accession>
<dbReference type="GO" id="GO:0016740">
    <property type="term" value="F:transferase activity"/>
    <property type="evidence" value="ECO:0007669"/>
    <property type="project" value="UniProtKB-KW"/>
</dbReference>
<reference evidence="6 7" key="1">
    <citation type="submission" date="2017-09" db="EMBL/GenBank/DDBJ databases">
        <authorList>
            <consortium name="International Durum Wheat Genome Sequencing Consortium (IDWGSC)"/>
            <person name="Milanesi L."/>
        </authorList>
    </citation>
    <scope>NUCLEOTIDE SEQUENCE [LARGE SCALE GENOMIC DNA]</scope>
    <source>
        <strain evidence="7">cv. Svevo</strain>
    </source>
</reference>
<evidence type="ECO:0000256" key="2">
    <source>
        <dbReference type="ARBA" id="ARBA00008861"/>
    </source>
</evidence>
<organism evidence="6 7">
    <name type="scientific">Triticum turgidum subsp. durum</name>
    <name type="common">Durum wheat</name>
    <name type="synonym">Triticum durum</name>
    <dbReference type="NCBI Taxonomy" id="4567"/>
    <lineage>
        <taxon>Eukaryota</taxon>
        <taxon>Viridiplantae</taxon>
        <taxon>Streptophyta</taxon>
        <taxon>Embryophyta</taxon>
        <taxon>Tracheophyta</taxon>
        <taxon>Spermatophyta</taxon>
        <taxon>Magnoliopsida</taxon>
        <taxon>Liliopsida</taxon>
        <taxon>Poales</taxon>
        <taxon>Poaceae</taxon>
        <taxon>BOP clade</taxon>
        <taxon>Pooideae</taxon>
        <taxon>Triticodae</taxon>
        <taxon>Triticeae</taxon>
        <taxon>Triticinae</taxon>
        <taxon>Triticum</taxon>
    </lineage>
</organism>
<dbReference type="Gene3D" id="3.10.490.10">
    <property type="entry name" value="Gamma-glutamyl cyclotransferase-like"/>
    <property type="match status" value="1"/>
</dbReference>
<proteinExistence type="inferred from homology"/>
<dbReference type="EMBL" id="LT934121">
    <property type="protein sequence ID" value="VAI43615.1"/>
    <property type="molecule type" value="Genomic_DNA"/>
</dbReference>
<protein>
    <recommendedName>
        <fullName evidence="4">Putative gamma-glutamylcyclotransferase</fullName>
    </recommendedName>
</protein>
<dbReference type="PANTHER" id="PTHR31544">
    <property type="entry name" value="AIG2-LIKE PROTEIN D"/>
    <property type="match status" value="1"/>
</dbReference>
<keyword evidence="3" id="KW-0808">Transferase</keyword>
<dbReference type="InterPro" id="IPR009288">
    <property type="entry name" value="AIG2-like_dom"/>
</dbReference>
<evidence type="ECO:0000256" key="4">
    <source>
        <dbReference type="ARBA" id="ARBA00030602"/>
    </source>
</evidence>
<dbReference type="InterPro" id="IPR045038">
    <property type="entry name" value="AIG2-like"/>
</dbReference>
<dbReference type="OMA" id="TTEFMEE"/>
<keyword evidence="7" id="KW-1185">Reference proteome</keyword>
<dbReference type="Pfam" id="PF06094">
    <property type="entry name" value="GGACT"/>
    <property type="match status" value="1"/>
</dbReference>
<sequence>MFTRPRHLDPPGIIRMLIQYEIRILCSVRPLFPLPFCSCHRRRLLYSPRMASPPPPAPAAAAAHSVFVYGTLMAEEVVRVLLGRVPPSSPALLPNHQRLSIRGRVYPAILPVDGSKVPGKVWKGITDRELDVLDIFEDEEYVRETVGILLTDSADTMVAYAYIWGNVDDPDLYGEWDFDEWKKVHLKDYLTMTQDFKEELEQLESETHD</sequence>
<comment type="similarity">
    <text evidence="2">Belongs to the gamma-glutamylcyclotransferase family.</text>
</comment>
<evidence type="ECO:0000313" key="6">
    <source>
        <dbReference type="EMBL" id="VAI43615.1"/>
    </source>
</evidence>
<dbReference type="PANTHER" id="PTHR31544:SF3">
    <property type="entry name" value="GAMMA-GLUTAMYLCYCLOTRANSFERASE-RELATED"/>
    <property type="match status" value="1"/>
</dbReference>
<dbReference type="Proteomes" id="UP000324705">
    <property type="component" value="Chromosome 6A"/>
</dbReference>
<dbReference type="Gramene" id="TRITD6Av1G035090.1">
    <property type="protein sequence ID" value="TRITD6Av1G035090.1"/>
    <property type="gene ID" value="TRITD6Av1G035090"/>
</dbReference>
<evidence type="ECO:0000259" key="5">
    <source>
        <dbReference type="Pfam" id="PF06094"/>
    </source>
</evidence>
<dbReference type="InterPro" id="IPR013024">
    <property type="entry name" value="GGCT-like"/>
</dbReference>
<comment type="function">
    <text evidence="1">Putative gamma-glutamylcyclotransferase.</text>
</comment>
<gene>
    <name evidence="6" type="ORF">TRITD_6Av1G035090</name>
</gene>
<dbReference type="AlphaFoldDB" id="A0A9R1AX94"/>
<dbReference type="CDD" id="cd06661">
    <property type="entry name" value="GGCT_like"/>
    <property type="match status" value="1"/>
</dbReference>
<feature type="domain" description="Gamma-glutamylcyclotransferase AIG2-like" evidence="5">
    <location>
        <begin position="66"/>
        <end position="177"/>
    </location>
</feature>
<evidence type="ECO:0000256" key="3">
    <source>
        <dbReference type="ARBA" id="ARBA00022679"/>
    </source>
</evidence>
<evidence type="ECO:0000256" key="1">
    <source>
        <dbReference type="ARBA" id="ARBA00002782"/>
    </source>
</evidence>
<name>A0A9R1AX94_TRITD</name>
<dbReference type="Gene3D" id="6.10.250.210">
    <property type="match status" value="1"/>
</dbReference>
<dbReference type="SUPFAM" id="SSF110857">
    <property type="entry name" value="Gamma-glutamyl cyclotransferase-like"/>
    <property type="match status" value="1"/>
</dbReference>
<evidence type="ECO:0000313" key="7">
    <source>
        <dbReference type="Proteomes" id="UP000324705"/>
    </source>
</evidence>
<dbReference type="InterPro" id="IPR036568">
    <property type="entry name" value="GGCT-like_sf"/>
</dbReference>